<organism evidence="2 3">
    <name type="scientific">Flagellimonas meridianipacifica</name>
    <dbReference type="NCBI Taxonomy" id="1080225"/>
    <lineage>
        <taxon>Bacteria</taxon>
        <taxon>Pseudomonadati</taxon>
        <taxon>Bacteroidota</taxon>
        <taxon>Flavobacteriia</taxon>
        <taxon>Flavobacteriales</taxon>
        <taxon>Flavobacteriaceae</taxon>
        <taxon>Flagellimonas</taxon>
    </lineage>
</organism>
<evidence type="ECO:0000313" key="2">
    <source>
        <dbReference type="EMBL" id="PRX53910.1"/>
    </source>
</evidence>
<keyword evidence="3" id="KW-1185">Reference proteome</keyword>
<dbReference type="Proteomes" id="UP000237640">
    <property type="component" value="Unassembled WGS sequence"/>
</dbReference>
<comment type="caution">
    <text evidence="2">The sequence shown here is derived from an EMBL/GenBank/DDBJ whole genome shotgun (WGS) entry which is preliminary data.</text>
</comment>
<sequence>MEPQEFIMLLKEFFFIPIYIVTLLVAMLNYKKFFDTALKHFPLLIAYTFFNELLGSFIRYNESFAFFPETTNSNQIIYNIYIVVFFLYFFNVYRKMIEDIKIKKFIKWGSVIMLLAYLINSFFQNPFMSDLIYANAIGSWLLVAWGVIYLKNLDPPYKWNRDKRNLMFWTTVSLIVFYFFFPILFLVGYLHFETWVLYKFKLVLKVLITLMYALFCIGFIASHQKSFR</sequence>
<protein>
    <submittedName>
        <fullName evidence="2">Uncharacterized protein</fullName>
    </submittedName>
</protein>
<feature type="transmembrane region" description="Helical" evidence="1">
    <location>
        <begin position="105"/>
        <end position="125"/>
    </location>
</feature>
<feature type="transmembrane region" description="Helical" evidence="1">
    <location>
        <begin position="166"/>
        <end position="190"/>
    </location>
</feature>
<keyword evidence="1" id="KW-0812">Transmembrane</keyword>
<dbReference type="EMBL" id="PVYX01000002">
    <property type="protein sequence ID" value="PRX53910.1"/>
    <property type="molecule type" value="Genomic_DNA"/>
</dbReference>
<accession>A0A2T0M8V2</accession>
<dbReference type="AlphaFoldDB" id="A0A2T0M8V2"/>
<keyword evidence="1" id="KW-1133">Transmembrane helix</keyword>
<dbReference type="OrthoDB" id="1435288at2"/>
<name>A0A2T0M8V2_9FLAO</name>
<evidence type="ECO:0000256" key="1">
    <source>
        <dbReference type="SAM" id="Phobius"/>
    </source>
</evidence>
<feature type="transmembrane region" description="Helical" evidence="1">
    <location>
        <begin position="131"/>
        <end position="150"/>
    </location>
</feature>
<feature type="transmembrane region" description="Helical" evidence="1">
    <location>
        <begin position="41"/>
        <end position="60"/>
    </location>
</feature>
<reference evidence="2 3" key="1">
    <citation type="submission" date="2018-03" db="EMBL/GenBank/DDBJ databases">
        <title>Genomic Encyclopedia of Archaeal and Bacterial Type Strains, Phase II (KMG-II): from individual species to whole genera.</title>
        <authorList>
            <person name="Goeker M."/>
        </authorList>
    </citation>
    <scope>NUCLEOTIDE SEQUENCE [LARGE SCALE GENOMIC DNA]</scope>
    <source>
        <strain evidence="2 3">DSM 25027</strain>
    </source>
</reference>
<feature type="transmembrane region" description="Helical" evidence="1">
    <location>
        <begin position="76"/>
        <end position="93"/>
    </location>
</feature>
<dbReference type="RefSeq" id="WP_106145237.1">
    <property type="nucleotide sequence ID" value="NZ_PVYX01000002.1"/>
</dbReference>
<proteinExistence type="predicted"/>
<feature type="transmembrane region" description="Helical" evidence="1">
    <location>
        <begin position="202"/>
        <end position="221"/>
    </location>
</feature>
<evidence type="ECO:0000313" key="3">
    <source>
        <dbReference type="Proteomes" id="UP000237640"/>
    </source>
</evidence>
<gene>
    <name evidence="2" type="ORF">CLV81_2303</name>
</gene>
<keyword evidence="1" id="KW-0472">Membrane</keyword>
<feature type="transmembrane region" description="Helical" evidence="1">
    <location>
        <begin position="6"/>
        <end position="29"/>
    </location>
</feature>